<dbReference type="PANTHER" id="PTHR24223:SF456">
    <property type="entry name" value="MULTIDRUG RESISTANCE-ASSOCIATED PROTEIN LETHAL(2)03659"/>
    <property type="match status" value="1"/>
</dbReference>
<evidence type="ECO:0000256" key="9">
    <source>
        <dbReference type="SAM" id="MobiDB-lite"/>
    </source>
</evidence>
<gene>
    <name evidence="12" type="ORF">EZS28_037073</name>
</gene>
<keyword evidence="8 10" id="KW-0472">Membrane</keyword>
<sequence>MSKTNNKSVEHEQSEKSTEKANEIASKPNLEDKHPFILNLFYCFFMTFICRIKPITNEDIYQIGERDMCSSTSNLVEKSWNWQQKQRQMKEPAKPSLFKILLIRIGGVRLLLAIFFLILSVGFQICQPSMMKQVLKQVTLKMMQPDGAKFPYTYAIILMASPFLSSLFDTLSNRLIYHISSNLRSSLAGMIYRKVLKMNLSSQSNVNTGRLLSLLSADTNQMATMSPMFFYMSTIPVQIIIPLVFVIIDWGVSTLLSFGIQIQYKLICCPNLIPNPRFPGGIDAKSDAIIPSIK</sequence>
<comment type="caution">
    <text evidence="12">The sequence shown here is derived from an EMBL/GenBank/DDBJ whole genome shotgun (WGS) entry which is preliminary data.</text>
</comment>
<feature type="region of interest" description="Disordered" evidence="9">
    <location>
        <begin position="1"/>
        <end position="25"/>
    </location>
</feature>
<dbReference type="Proteomes" id="UP000324800">
    <property type="component" value="Unassembled WGS sequence"/>
</dbReference>
<name>A0A5J4UB23_9EUKA</name>
<evidence type="ECO:0000256" key="8">
    <source>
        <dbReference type="ARBA" id="ARBA00023136"/>
    </source>
</evidence>
<proteinExistence type="inferred from homology"/>
<keyword evidence="3" id="KW-0813">Transport</keyword>
<feature type="transmembrane region" description="Helical" evidence="10">
    <location>
        <begin position="97"/>
        <end position="125"/>
    </location>
</feature>
<reference evidence="12 13" key="1">
    <citation type="submission" date="2019-03" db="EMBL/GenBank/DDBJ databases">
        <title>Single cell metagenomics reveals metabolic interactions within the superorganism composed of flagellate Streblomastix strix and complex community of Bacteroidetes bacteria on its surface.</title>
        <authorList>
            <person name="Treitli S.C."/>
            <person name="Kolisko M."/>
            <person name="Husnik F."/>
            <person name="Keeling P."/>
            <person name="Hampl V."/>
        </authorList>
    </citation>
    <scope>NUCLEOTIDE SEQUENCE [LARGE SCALE GENOMIC DNA]</scope>
    <source>
        <strain evidence="12">ST1C</strain>
    </source>
</reference>
<dbReference type="AlphaFoldDB" id="A0A5J4UB23"/>
<keyword evidence="6" id="KW-0067">ATP-binding</keyword>
<evidence type="ECO:0000259" key="11">
    <source>
        <dbReference type="PROSITE" id="PS50929"/>
    </source>
</evidence>
<dbReference type="SUPFAM" id="SSF90123">
    <property type="entry name" value="ABC transporter transmembrane region"/>
    <property type="match status" value="1"/>
</dbReference>
<evidence type="ECO:0000256" key="6">
    <source>
        <dbReference type="ARBA" id="ARBA00022840"/>
    </source>
</evidence>
<organism evidence="12 13">
    <name type="scientific">Streblomastix strix</name>
    <dbReference type="NCBI Taxonomy" id="222440"/>
    <lineage>
        <taxon>Eukaryota</taxon>
        <taxon>Metamonada</taxon>
        <taxon>Preaxostyla</taxon>
        <taxon>Oxymonadida</taxon>
        <taxon>Streblomastigidae</taxon>
        <taxon>Streblomastix</taxon>
    </lineage>
</organism>
<feature type="transmembrane region" description="Helical" evidence="10">
    <location>
        <begin position="152"/>
        <end position="171"/>
    </location>
</feature>
<evidence type="ECO:0000256" key="5">
    <source>
        <dbReference type="ARBA" id="ARBA00022741"/>
    </source>
</evidence>
<dbReference type="InterPro" id="IPR036640">
    <property type="entry name" value="ABC1_TM_sf"/>
</dbReference>
<evidence type="ECO:0000313" key="12">
    <source>
        <dbReference type="EMBL" id="KAA6367400.1"/>
    </source>
</evidence>
<evidence type="ECO:0000256" key="3">
    <source>
        <dbReference type="ARBA" id="ARBA00022448"/>
    </source>
</evidence>
<dbReference type="GO" id="GO:0005524">
    <property type="term" value="F:ATP binding"/>
    <property type="evidence" value="ECO:0007669"/>
    <property type="project" value="UniProtKB-KW"/>
</dbReference>
<comment type="subcellular location">
    <subcellularLocation>
        <location evidence="1">Membrane</location>
        <topology evidence="1">Multi-pass membrane protein</topology>
    </subcellularLocation>
</comment>
<accession>A0A5J4UB23</accession>
<feature type="domain" description="ABC transmembrane type-1" evidence="11">
    <location>
        <begin position="111"/>
        <end position="241"/>
    </location>
</feature>
<evidence type="ECO:0000256" key="10">
    <source>
        <dbReference type="SAM" id="Phobius"/>
    </source>
</evidence>
<evidence type="ECO:0000256" key="7">
    <source>
        <dbReference type="ARBA" id="ARBA00022989"/>
    </source>
</evidence>
<evidence type="ECO:0000256" key="2">
    <source>
        <dbReference type="ARBA" id="ARBA00009726"/>
    </source>
</evidence>
<dbReference type="EMBL" id="SNRW01018376">
    <property type="protein sequence ID" value="KAA6367400.1"/>
    <property type="molecule type" value="Genomic_DNA"/>
</dbReference>
<dbReference type="InterPro" id="IPR011527">
    <property type="entry name" value="ABC1_TM_dom"/>
</dbReference>
<keyword evidence="4 10" id="KW-0812">Transmembrane</keyword>
<feature type="transmembrane region" description="Helical" evidence="10">
    <location>
        <begin position="229"/>
        <end position="248"/>
    </location>
</feature>
<evidence type="ECO:0000256" key="1">
    <source>
        <dbReference type="ARBA" id="ARBA00004141"/>
    </source>
</evidence>
<dbReference type="Pfam" id="PF00664">
    <property type="entry name" value="ABC_membrane"/>
    <property type="match status" value="1"/>
</dbReference>
<keyword evidence="5" id="KW-0547">Nucleotide-binding</keyword>
<dbReference type="GO" id="GO:0140359">
    <property type="term" value="F:ABC-type transporter activity"/>
    <property type="evidence" value="ECO:0007669"/>
    <property type="project" value="InterPro"/>
</dbReference>
<comment type="similarity">
    <text evidence="2">Belongs to the ABC transporter superfamily. ABCC family. Conjugate transporter (TC 3.A.1.208) subfamily.</text>
</comment>
<keyword evidence="7 10" id="KW-1133">Transmembrane helix</keyword>
<dbReference type="GO" id="GO:0016020">
    <property type="term" value="C:membrane"/>
    <property type="evidence" value="ECO:0007669"/>
    <property type="project" value="UniProtKB-SubCell"/>
</dbReference>
<dbReference type="Gene3D" id="1.20.1560.10">
    <property type="entry name" value="ABC transporter type 1, transmembrane domain"/>
    <property type="match status" value="1"/>
</dbReference>
<feature type="compositionally biased region" description="Basic and acidic residues" evidence="9">
    <location>
        <begin position="8"/>
        <end position="22"/>
    </location>
</feature>
<dbReference type="PROSITE" id="PS50929">
    <property type="entry name" value="ABC_TM1F"/>
    <property type="match status" value="1"/>
</dbReference>
<dbReference type="PANTHER" id="PTHR24223">
    <property type="entry name" value="ATP-BINDING CASSETTE SUB-FAMILY C"/>
    <property type="match status" value="1"/>
</dbReference>
<dbReference type="InterPro" id="IPR050173">
    <property type="entry name" value="ABC_transporter_C-like"/>
</dbReference>
<evidence type="ECO:0000313" key="13">
    <source>
        <dbReference type="Proteomes" id="UP000324800"/>
    </source>
</evidence>
<dbReference type="OrthoDB" id="6500128at2759"/>
<evidence type="ECO:0000256" key="4">
    <source>
        <dbReference type="ARBA" id="ARBA00022692"/>
    </source>
</evidence>
<protein>
    <recommendedName>
        <fullName evidence="11">ABC transmembrane type-1 domain-containing protein</fullName>
    </recommendedName>
</protein>